<dbReference type="PANTHER" id="PTHR45662">
    <property type="entry name" value="PHOSPHATIDYLINOSITIDE PHOSPHATASE SAC1"/>
    <property type="match status" value="1"/>
</dbReference>
<name>A0A9Q0RB89_ANAIG</name>
<dbReference type="PROSITE" id="PS50275">
    <property type="entry name" value="SAC"/>
    <property type="match status" value="1"/>
</dbReference>
<reference evidence="3" key="1">
    <citation type="submission" date="2022-10" db="EMBL/GenBank/DDBJ databases">
        <title>Novel sulphate-reducing endosymbionts in the free-living metamonad Anaeramoeba.</title>
        <authorList>
            <person name="Jerlstrom-Hultqvist J."/>
            <person name="Cepicka I."/>
            <person name="Gallot-Lavallee L."/>
            <person name="Salas-Leiva D."/>
            <person name="Curtis B.A."/>
            <person name="Zahonova K."/>
            <person name="Pipaliya S."/>
            <person name="Dacks J."/>
            <person name="Roger A.J."/>
        </authorList>
    </citation>
    <scope>NUCLEOTIDE SEQUENCE</scope>
    <source>
        <strain evidence="3">BMAN</strain>
    </source>
</reference>
<sequence length="582" mass="68945">MKNEKEKENENENEILQINRKQFGMQLISQQNLDSIKQKISEQKKIEGIFGIFEWNKSYYLIVIEKSELIGYICKNPIYQIKKTEIIPFTQKEEKEIENSKSSRILIKMLRKVLQTKGLYYSPSFDLTNSVQKQFERYKNSNEEIDSKYLNFLNYQGFNSFNTEYLWNKIFIKSFIENQLQNYILPIIMGYIETREFRINNKLVQISLISRRSTFRVGKRYTRRGVNLEGKVTNFVETEQIIEQSLDQRIVSFVQIRGSIPLLWSQFPDFRYNPKKKFSEANEEQVKEAFSKHINQNNEIYGNQTLVNLIDKKGSELLLENEFKKQCDIYNKTNTKTPVKYVHFDFHAQCKNLQWGKLSILMDQLKEDQQKYQFFCFEKKENEEENVIKQTGIFRTNCVDCLDRTNVVQGLLARRNLEEELRKQGIIQENEKIEDNKELESYLKNLWANNADEISIQYSSTPALKTDYTRTGKRTKKGALNDLKNSIKRYFLNCYRDWFSQDSLDIFTGEFDISSHNSKLLDNYNERPFWKLILLILITLLLLIILLISFGKIGKNLTKKTSRKLLGFPQLIKDSSGVKENI</sequence>
<dbReference type="OMA" id="ITKAQPV"/>
<dbReference type="GO" id="GO:0043812">
    <property type="term" value="F:phosphatidylinositol-4-phosphate phosphatase activity"/>
    <property type="evidence" value="ECO:0007669"/>
    <property type="project" value="TreeGrafter"/>
</dbReference>
<evidence type="ECO:0000313" key="3">
    <source>
        <dbReference type="EMBL" id="KAJ5073869.1"/>
    </source>
</evidence>
<dbReference type="GO" id="GO:0046856">
    <property type="term" value="P:phosphatidylinositol dephosphorylation"/>
    <property type="evidence" value="ECO:0007669"/>
    <property type="project" value="TreeGrafter"/>
</dbReference>
<keyword evidence="1" id="KW-0812">Transmembrane</keyword>
<dbReference type="OrthoDB" id="405996at2759"/>
<organism evidence="3 4">
    <name type="scientific">Anaeramoeba ignava</name>
    <name type="common">Anaerobic marine amoeba</name>
    <dbReference type="NCBI Taxonomy" id="1746090"/>
    <lineage>
        <taxon>Eukaryota</taxon>
        <taxon>Metamonada</taxon>
        <taxon>Anaeramoebidae</taxon>
        <taxon>Anaeramoeba</taxon>
    </lineage>
</organism>
<dbReference type="AlphaFoldDB" id="A0A9Q0RB89"/>
<evidence type="ECO:0000256" key="1">
    <source>
        <dbReference type="SAM" id="Phobius"/>
    </source>
</evidence>
<dbReference type="Pfam" id="PF02383">
    <property type="entry name" value="Syja_N"/>
    <property type="match status" value="1"/>
</dbReference>
<feature type="transmembrane region" description="Helical" evidence="1">
    <location>
        <begin position="529"/>
        <end position="550"/>
    </location>
</feature>
<dbReference type="GO" id="GO:0005783">
    <property type="term" value="C:endoplasmic reticulum"/>
    <property type="evidence" value="ECO:0007669"/>
    <property type="project" value="TreeGrafter"/>
</dbReference>
<accession>A0A9Q0RB89</accession>
<dbReference type="PANTHER" id="PTHR45662:SF2">
    <property type="entry name" value="PHOSPHATIDYLINOSITOL-3-PHOSPHATASE SAC1"/>
    <property type="match status" value="1"/>
</dbReference>
<evidence type="ECO:0000259" key="2">
    <source>
        <dbReference type="PROSITE" id="PS50275"/>
    </source>
</evidence>
<gene>
    <name evidence="3" type="ORF">M0811_08142</name>
</gene>
<comment type="caution">
    <text evidence="3">The sequence shown here is derived from an EMBL/GenBank/DDBJ whole genome shotgun (WGS) entry which is preliminary data.</text>
</comment>
<feature type="domain" description="SAC" evidence="2">
    <location>
        <begin position="110"/>
        <end position="460"/>
    </location>
</feature>
<dbReference type="Proteomes" id="UP001149090">
    <property type="component" value="Unassembled WGS sequence"/>
</dbReference>
<dbReference type="InterPro" id="IPR002013">
    <property type="entry name" value="SAC_dom"/>
</dbReference>
<evidence type="ECO:0000313" key="4">
    <source>
        <dbReference type="Proteomes" id="UP001149090"/>
    </source>
</evidence>
<dbReference type="EMBL" id="JAPDFW010000071">
    <property type="protein sequence ID" value="KAJ5073869.1"/>
    <property type="molecule type" value="Genomic_DNA"/>
</dbReference>
<keyword evidence="1" id="KW-1133">Transmembrane helix</keyword>
<protein>
    <submittedName>
        <fullName evidence="3">Phosphatidylinositide phosphatase sac1</fullName>
    </submittedName>
</protein>
<proteinExistence type="predicted"/>
<keyword evidence="4" id="KW-1185">Reference proteome</keyword>
<keyword evidence="1" id="KW-0472">Membrane</keyword>